<keyword evidence="2" id="KW-0456">Lyase</keyword>
<organism evidence="2 3">
    <name type="scientific">Klebsiella grimontii</name>
    <dbReference type="NCBI Taxonomy" id="2058152"/>
    <lineage>
        <taxon>Bacteria</taxon>
        <taxon>Pseudomonadati</taxon>
        <taxon>Pseudomonadota</taxon>
        <taxon>Gammaproteobacteria</taxon>
        <taxon>Enterobacterales</taxon>
        <taxon>Enterobacteriaceae</taxon>
        <taxon>Klebsiella/Raoultella group</taxon>
        <taxon>Klebsiella</taxon>
    </lineage>
</organism>
<dbReference type="GO" id="GO:0047154">
    <property type="term" value="F:methylmalonyl-CoA carboxytransferase activity"/>
    <property type="evidence" value="ECO:0007669"/>
    <property type="project" value="UniProtKB-EC"/>
</dbReference>
<sequence length="94" mass="10258">MTVAITDVVLRDAHQSLFATRLRLDDMLPVAAQLDDVGYGSLECWGGATFDACIRFPRRRPVGPPARAEKGHAEDPAADAAARPEPPRLPPLRR</sequence>
<dbReference type="GO" id="GO:0004736">
    <property type="term" value="F:pyruvate carboxylase activity"/>
    <property type="evidence" value="ECO:0007669"/>
    <property type="project" value="TreeGrafter"/>
</dbReference>
<dbReference type="EC" id="2.1.3.1" evidence="2"/>
<dbReference type="SUPFAM" id="SSF51569">
    <property type="entry name" value="Aldolase"/>
    <property type="match status" value="1"/>
</dbReference>
<dbReference type="InterPro" id="IPR055268">
    <property type="entry name" value="PCB-like"/>
</dbReference>
<dbReference type="PANTHER" id="PTHR43778:SF2">
    <property type="entry name" value="PYRUVATE CARBOXYLASE, MITOCHONDRIAL"/>
    <property type="match status" value="1"/>
</dbReference>
<dbReference type="GO" id="GO:0005737">
    <property type="term" value="C:cytoplasm"/>
    <property type="evidence" value="ECO:0007669"/>
    <property type="project" value="TreeGrafter"/>
</dbReference>
<reference evidence="2 3" key="1">
    <citation type="submission" date="2018-06" db="EMBL/GenBank/DDBJ databases">
        <authorList>
            <consortium name="Pathogen Informatics"/>
            <person name="Doyle S."/>
        </authorList>
    </citation>
    <scope>NUCLEOTIDE SEQUENCE [LARGE SCALE GENOMIC DNA]</scope>
    <source>
        <strain evidence="2 3">NCTC9149</strain>
    </source>
</reference>
<dbReference type="Proteomes" id="UP000254571">
    <property type="component" value="Unassembled WGS sequence"/>
</dbReference>
<feature type="region of interest" description="Disordered" evidence="1">
    <location>
        <begin position="61"/>
        <end position="94"/>
    </location>
</feature>
<dbReference type="InterPro" id="IPR013785">
    <property type="entry name" value="Aldolase_TIM"/>
</dbReference>
<evidence type="ECO:0000313" key="2">
    <source>
        <dbReference type="EMBL" id="STW04294.1"/>
    </source>
</evidence>
<dbReference type="EMBL" id="UGMX01000002">
    <property type="protein sequence ID" value="STW04294.1"/>
    <property type="molecule type" value="Genomic_DNA"/>
</dbReference>
<protein>
    <submittedName>
        <fullName evidence="2">Oxaloacetate decarboxylase</fullName>
        <ecNumber evidence="2">2.1.3.1</ecNumber>
        <ecNumber evidence="2">4.1.1.3</ecNumber>
    </submittedName>
</protein>
<gene>
    <name evidence="2" type="ORF">NCTC9149_00634</name>
</gene>
<proteinExistence type="predicted"/>
<dbReference type="GO" id="GO:0006094">
    <property type="term" value="P:gluconeogenesis"/>
    <property type="evidence" value="ECO:0007669"/>
    <property type="project" value="TreeGrafter"/>
</dbReference>
<accession>A0A7H4NVS9</accession>
<comment type="caution">
    <text evidence="2">The sequence shown here is derived from an EMBL/GenBank/DDBJ whole genome shotgun (WGS) entry which is preliminary data.</text>
</comment>
<name>A0A7H4NVS9_9ENTR</name>
<evidence type="ECO:0000313" key="3">
    <source>
        <dbReference type="Proteomes" id="UP000254571"/>
    </source>
</evidence>
<keyword evidence="2" id="KW-0808">Transferase</keyword>
<dbReference type="Gene3D" id="3.20.20.70">
    <property type="entry name" value="Aldolase class I"/>
    <property type="match status" value="1"/>
</dbReference>
<dbReference type="PANTHER" id="PTHR43778">
    <property type="entry name" value="PYRUVATE CARBOXYLASE"/>
    <property type="match status" value="1"/>
</dbReference>
<dbReference type="AlphaFoldDB" id="A0A7H4NVS9"/>
<dbReference type="GO" id="GO:0016829">
    <property type="term" value="F:lyase activity"/>
    <property type="evidence" value="ECO:0007669"/>
    <property type="project" value="UniProtKB-KW"/>
</dbReference>
<dbReference type="EC" id="4.1.1.3" evidence="2"/>
<evidence type="ECO:0000256" key="1">
    <source>
        <dbReference type="SAM" id="MobiDB-lite"/>
    </source>
</evidence>